<accession>Q7U3Q9</accession>
<dbReference type="Pfam" id="PF01638">
    <property type="entry name" value="HxlR"/>
    <property type="match status" value="1"/>
</dbReference>
<dbReference type="EMBL" id="BX569695">
    <property type="protein sequence ID" value="CAE08885.1"/>
    <property type="molecule type" value="Genomic_DNA"/>
</dbReference>
<dbReference type="AlphaFoldDB" id="Q7U3Q9"/>
<dbReference type="SUPFAM" id="SSF46785">
    <property type="entry name" value="Winged helix' DNA-binding domain"/>
    <property type="match status" value="1"/>
</dbReference>
<dbReference type="InterPro" id="IPR036388">
    <property type="entry name" value="WH-like_DNA-bd_sf"/>
</dbReference>
<dbReference type="InterPro" id="IPR036390">
    <property type="entry name" value="WH_DNA-bd_sf"/>
</dbReference>
<name>Q7U3Q9_PARMW</name>
<dbReference type="PANTHER" id="PTHR33204">
    <property type="entry name" value="TRANSCRIPTIONAL REGULATOR, MARR FAMILY"/>
    <property type="match status" value="1"/>
</dbReference>
<gene>
    <name evidence="5" type="ordered locus">SYNW2370</name>
</gene>
<keyword evidence="2" id="KW-0238">DNA-binding</keyword>
<keyword evidence="3" id="KW-0804">Transcription</keyword>
<dbReference type="eggNOG" id="COG1733">
    <property type="taxonomic scope" value="Bacteria"/>
</dbReference>
<evidence type="ECO:0000256" key="2">
    <source>
        <dbReference type="ARBA" id="ARBA00023125"/>
    </source>
</evidence>
<dbReference type="InterPro" id="IPR002577">
    <property type="entry name" value="HTH_HxlR"/>
</dbReference>
<dbReference type="Gene3D" id="1.10.10.10">
    <property type="entry name" value="Winged helix-like DNA-binding domain superfamily/Winged helix DNA-binding domain"/>
    <property type="match status" value="1"/>
</dbReference>
<evidence type="ECO:0000256" key="1">
    <source>
        <dbReference type="ARBA" id="ARBA00023015"/>
    </source>
</evidence>
<evidence type="ECO:0000259" key="4">
    <source>
        <dbReference type="PROSITE" id="PS51118"/>
    </source>
</evidence>
<evidence type="ECO:0000313" key="5">
    <source>
        <dbReference type="EMBL" id="CAE08885.1"/>
    </source>
</evidence>
<dbReference type="STRING" id="84588.SYNW2370"/>
<reference evidence="5 6" key="1">
    <citation type="journal article" date="2003" name="Nature">
        <title>The genome of a motile marine Synechococcus.</title>
        <authorList>
            <person name="Palenik B."/>
            <person name="Brahamsha B."/>
            <person name="Larimer F."/>
            <person name="Land M."/>
            <person name="Hauser L."/>
            <person name="Chain P."/>
            <person name="Lamerdin J."/>
            <person name="Regala W."/>
            <person name="Allen E.A."/>
            <person name="McCarren J."/>
            <person name="Paulsen I."/>
            <person name="Dufresne A."/>
            <person name="Partensky F."/>
            <person name="Webb E."/>
            <person name="Waterbury J."/>
        </authorList>
    </citation>
    <scope>NUCLEOTIDE SEQUENCE [LARGE SCALE GENOMIC DNA]</scope>
    <source>
        <strain evidence="5 6">WH8102</strain>
    </source>
</reference>
<dbReference type="Proteomes" id="UP000001422">
    <property type="component" value="Chromosome"/>
</dbReference>
<proteinExistence type="predicted"/>
<organism evidence="5 6">
    <name type="scientific">Parasynechococcus marenigrum (strain WH8102)</name>
    <dbReference type="NCBI Taxonomy" id="84588"/>
    <lineage>
        <taxon>Bacteria</taxon>
        <taxon>Bacillati</taxon>
        <taxon>Cyanobacteriota</taxon>
        <taxon>Cyanophyceae</taxon>
        <taxon>Synechococcales</taxon>
        <taxon>Prochlorococcaceae</taxon>
        <taxon>Parasynechococcus</taxon>
        <taxon>Parasynechococcus marenigrum</taxon>
    </lineage>
</organism>
<dbReference type="GO" id="GO:0003677">
    <property type="term" value="F:DNA binding"/>
    <property type="evidence" value="ECO:0007669"/>
    <property type="project" value="UniProtKB-KW"/>
</dbReference>
<dbReference type="KEGG" id="syw:SYNW2370"/>
<dbReference type="RefSeq" id="WP_011129223.1">
    <property type="nucleotide sequence ID" value="NC_005070.1"/>
</dbReference>
<dbReference type="PROSITE" id="PS51118">
    <property type="entry name" value="HTH_HXLR"/>
    <property type="match status" value="1"/>
</dbReference>
<protein>
    <recommendedName>
        <fullName evidence="4">HTH hxlR-type domain-containing protein</fullName>
    </recommendedName>
</protein>
<evidence type="ECO:0000256" key="3">
    <source>
        <dbReference type="ARBA" id="ARBA00023163"/>
    </source>
</evidence>
<sequence length="117" mass="13144">MDHQRGFQQGEHQGECKAELALKVIQGRWSVLILRELVDGIQRFSDLQRALEGVSQKVLTAQLRDLEADGVVHRTIHPEVPPRVDYALTDLGIELLPVLDGLHAWGERQADFNAASR</sequence>
<evidence type="ECO:0000313" key="6">
    <source>
        <dbReference type="Proteomes" id="UP000001422"/>
    </source>
</evidence>
<keyword evidence="6" id="KW-1185">Reference proteome</keyword>
<keyword evidence="1" id="KW-0805">Transcription regulation</keyword>
<feature type="domain" description="HTH hxlR-type" evidence="4">
    <location>
        <begin position="16"/>
        <end position="114"/>
    </location>
</feature>
<dbReference type="HOGENOM" id="CLU_111585_5_1_3"/>